<evidence type="ECO:0000313" key="3">
    <source>
        <dbReference type="Proteomes" id="UP000315750"/>
    </source>
</evidence>
<feature type="chain" id="PRO_5022231225" evidence="1">
    <location>
        <begin position="23"/>
        <end position="386"/>
    </location>
</feature>
<name>A0A518AKY7_9BACT</name>
<dbReference type="RefSeq" id="WP_145246263.1">
    <property type="nucleotide sequence ID" value="NZ_CP036278.1"/>
</dbReference>
<proteinExistence type="predicted"/>
<dbReference type="AlphaFoldDB" id="A0A518AKY7"/>
<dbReference type="OrthoDB" id="248064at2"/>
<evidence type="ECO:0000313" key="2">
    <source>
        <dbReference type="EMBL" id="QDU55395.1"/>
    </source>
</evidence>
<dbReference type="EMBL" id="CP036278">
    <property type="protein sequence ID" value="QDU55395.1"/>
    <property type="molecule type" value="Genomic_DNA"/>
</dbReference>
<keyword evidence="3" id="KW-1185">Reference proteome</keyword>
<evidence type="ECO:0000256" key="1">
    <source>
        <dbReference type="SAM" id="SignalP"/>
    </source>
</evidence>
<protein>
    <submittedName>
        <fullName evidence="2">Uncharacterized protein</fullName>
    </submittedName>
</protein>
<dbReference type="Proteomes" id="UP000315750">
    <property type="component" value="Chromosome"/>
</dbReference>
<keyword evidence="1" id="KW-0732">Signal</keyword>
<organism evidence="2 3">
    <name type="scientific">Aeoliella mucimassa</name>
    <dbReference type="NCBI Taxonomy" id="2527972"/>
    <lineage>
        <taxon>Bacteria</taxon>
        <taxon>Pseudomonadati</taxon>
        <taxon>Planctomycetota</taxon>
        <taxon>Planctomycetia</taxon>
        <taxon>Pirellulales</taxon>
        <taxon>Lacipirellulaceae</taxon>
        <taxon>Aeoliella</taxon>
    </lineage>
</organism>
<dbReference type="KEGG" id="amuc:Pan181_15840"/>
<dbReference type="PROSITE" id="PS51257">
    <property type="entry name" value="PROKAR_LIPOPROTEIN"/>
    <property type="match status" value="1"/>
</dbReference>
<accession>A0A518AKY7</accession>
<gene>
    <name evidence="2" type="ORF">Pan181_15840</name>
</gene>
<feature type="signal peptide" evidence="1">
    <location>
        <begin position="1"/>
        <end position="22"/>
    </location>
</feature>
<sequence precursor="true">MKYVFACATVALSMAMASLACAQEETQAGFSTDQSGEGVVWSDTLAQLDTGVQMASCDTCGPGVADLALLPTGRGNRLFVGGEALWVRANPSEAVAYLERDIPNLTDTFHELDFDYSSSFRVYGGIRNCCGEEVRFTYTRFDTDSGFESPAFSSTNQIISPLEQTPLLDGSRVVGTADIALNSFDIGWSKTIPLGSPLGCCDTGCGDCCDTCCDGWCPAWDITFTGAFRAVDFDTTRIYSTIDGSDELLERGTSVSDFQGAGGRVGLLGRRYLGRQGICSLYMKGDISLLVGDYSTTQSSVDYSGSAPVGAGTQTISGRRLIPVTEIEMGGTVFVTCNTSISGGYFFSAWHDLGFRDEYDFQLQTSYDDANIMGFDGFFLRAETAF</sequence>
<reference evidence="2 3" key="1">
    <citation type="submission" date="2019-02" db="EMBL/GenBank/DDBJ databases">
        <title>Deep-cultivation of Planctomycetes and their phenomic and genomic characterization uncovers novel biology.</title>
        <authorList>
            <person name="Wiegand S."/>
            <person name="Jogler M."/>
            <person name="Boedeker C."/>
            <person name="Pinto D."/>
            <person name="Vollmers J."/>
            <person name="Rivas-Marin E."/>
            <person name="Kohn T."/>
            <person name="Peeters S.H."/>
            <person name="Heuer A."/>
            <person name="Rast P."/>
            <person name="Oberbeckmann S."/>
            <person name="Bunk B."/>
            <person name="Jeske O."/>
            <person name="Meyerdierks A."/>
            <person name="Storesund J.E."/>
            <person name="Kallscheuer N."/>
            <person name="Luecker S."/>
            <person name="Lage O.M."/>
            <person name="Pohl T."/>
            <person name="Merkel B.J."/>
            <person name="Hornburger P."/>
            <person name="Mueller R.-W."/>
            <person name="Bruemmer F."/>
            <person name="Labrenz M."/>
            <person name="Spormann A.M."/>
            <person name="Op den Camp H."/>
            <person name="Overmann J."/>
            <person name="Amann R."/>
            <person name="Jetten M.S.M."/>
            <person name="Mascher T."/>
            <person name="Medema M.H."/>
            <person name="Devos D.P."/>
            <person name="Kaster A.-K."/>
            <person name="Ovreas L."/>
            <person name="Rohde M."/>
            <person name="Galperin M.Y."/>
            <person name="Jogler C."/>
        </authorList>
    </citation>
    <scope>NUCLEOTIDE SEQUENCE [LARGE SCALE GENOMIC DNA]</scope>
    <source>
        <strain evidence="2 3">Pan181</strain>
    </source>
</reference>